<evidence type="ECO:0000313" key="3">
    <source>
        <dbReference type="Proteomes" id="UP000637628"/>
    </source>
</evidence>
<evidence type="ECO:0000256" key="1">
    <source>
        <dbReference type="SAM" id="SignalP"/>
    </source>
</evidence>
<feature type="chain" id="PRO_5045239415" evidence="1">
    <location>
        <begin position="28"/>
        <end position="186"/>
    </location>
</feature>
<comment type="caution">
    <text evidence="2">The sequence shown here is derived from an EMBL/GenBank/DDBJ whole genome shotgun (WGS) entry which is preliminary data.</text>
</comment>
<reference evidence="2 3" key="1">
    <citation type="submission" date="2021-01" db="EMBL/GenBank/DDBJ databases">
        <title>Whole genome shotgun sequence of Actinoplanes durhamensis NBRC 14914.</title>
        <authorList>
            <person name="Komaki H."/>
            <person name="Tamura T."/>
        </authorList>
    </citation>
    <scope>NUCLEOTIDE SEQUENCE [LARGE SCALE GENOMIC DNA]</scope>
    <source>
        <strain evidence="2 3">NBRC 14914</strain>
    </source>
</reference>
<dbReference type="Proteomes" id="UP000637628">
    <property type="component" value="Unassembled WGS sequence"/>
</dbReference>
<dbReference type="RefSeq" id="WP_203724730.1">
    <property type="nucleotide sequence ID" value="NZ_BAAATX010000004.1"/>
</dbReference>
<keyword evidence="1" id="KW-0732">Signal</keyword>
<organism evidence="2 3">
    <name type="scientific">Paractinoplanes durhamensis</name>
    <dbReference type="NCBI Taxonomy" id="113563"/>
    <lineage>
        <taxon>Bacteria</taxon>
        <taxon>Bacillati</taxon>
        <taxon>Actinomycetota</taxon>
        <taxon>Actinomycetes</taxon>
        <taxon>Micromonosporales</taxon>
        <taxon>Micromonosporaceae</taxon>
        <taxon>Paractinoplanes</taxon>
    </lineage>
</organism>
<protein>
    <submittedName>
        <fullName evidence="2">Uncharacterized protein</fullName>
    </submittedName>
</protein>
<keyword evidence="3" id="KW-1185">Reference proteome</keyword>
<gene>
    <name evidence="2" type="ORF">Adu01nite_06690</name>
</gene>
<proteinExistence type="predicted"/>
<feature type="signal peptide" evidence="1">
    <location>
        <begin position="1"/>
        <end position="27"/>
    </location>
</feature>
<evidence type="ECO:0000313" key="2">
    <source>
        <dbReference type="EMBL" id="GID99318.1"/>
    </source>
</evidence>
<accession>A0ABQ3YP83</accession>
<sequence length="186" mass="17957">MRKRTLTNGTVIAGVLLVLAGAGVAVASAATSRGNTTVDASASASTEPSATATATATASATATATASPSASSTSDGSECADVFLTTAPADDKVGTLCTAVDSTGTTVSGVTVTFTATSACSGNLMLRVSGADSAGAEFGEVKQVTCSSKKATASFTPASKVASNTFLCGTLLADKYTAAQACVTIS</sequence>
<dbReference type="EMBL" id="BOML01000006">
    <property type="protein sequence ID" value="GID99318.1"/>
    <property type="molecule type" value="Genomic_DNA"/>
</dbReference>
<name>A0ABQ3YP83_9ACTN</name>